<keyword evidence="6" id="KW-0507">mRNA processing</keyword>
<feature type="compositionally biased region" description="Polar residues" evidence="17">
    <location>
        <begin position="692"/>
        <end position="701"/>
    </location>
</feature>
<dbReference type="Pfam" id="PF00076">
    <property type="entry name" value="RRM_1"/>
    <property type="match status" value="1"/>
</dbReference>
<evidence type="ECO:0000259" key="18">
    <source>
        <dbReference type="PROSITE" id="PS50102"/>
    </source>
</evidence>
<feature type="region of interest" description="Disordered" evidence="17">
    <location>
        <begin position="331"/>
        <end position="363"/>
    </location>
</feature>
<dbReference type="InterPro" id="IPR015946">
    <property type="entry name" value="KH_dom-like_a/b"/>
</dbReference>
<evidence type="ECO:0000256" key="7">
    <source>
        <dbReference type="ARBA" id="ARBA00022723"/>
    </source>
</evidence>
<feature type="region of interest" description="Disordered" evidence="17">
    <location>
        <begin position="650"/>
        <end position="757"/>
    </location>
</feature>
<dbReference type="InterPro" id="IPR023799">
    <property type="entry name" value="RbfA_dom_sf"/>
</dbReference>
<dbReference type="InterPro" id="IPR000238">
    <property type="entry name" value="RbfA"/>
</dbReference>
<dbReference type="GO" id="GO:0017070">
    <property type="term" value="F:U6 snRNA binding"/>
    <property type="evidence" value="ECO:0007669"/>
    <property type="project" value="TreeGrafter"/>
</dbReference>
<evidence type="ECO:0000313" key="20">
    <source>
        <dbReference type="EMBL" id="CAD7253616.1"/>
    </source>
</evidence>
<evidence type="ECO:0000256" key="16">
    <source>
        <dbReference type="PROSITE-ProRule" id="PRU00723"/>
    </source>
</evidence>
<keyword evidence="7 16" id="KW-0479">Metal-binding</keyword>
<dbReference type="InterPro" id="IPR000571">
    <property type="entry name" value="Znf_CCCH"/>
</dbReference>
<dbReference type="AlphaFoldDB" id="A0A7R9AG68"/>
<accession>A0A7R9AG68</accession>
<evidence type="ECO:0000256" key="9">
    <source>
        <dbReference type="ARBA" id="ARBA00022771"/>
    </source>
</evidence>
<feature type="domain" description="RRM" evidence="18">
    <location>
        <begin position="197"/>
        <end position="270"/>
    </location>
</feature>
<dbReference type="Proteomes" id="UP000677054">
    <property type="component" value="Unassembled WGS sequence"/>
</dbReference>
<dbReference type="GO" id="GO:0000974">
    <property type="term" value="C:Prp19 complex"/>
    <property type="evidence" value="ECO:0007669"/>
    <property type="project" value="TreeGrafter"/>
</dbReference>
<dbReference type="PANTHER" id="PTHR14089">
    <property type="entry name" value="PRE-MRNA-SPLICING FACTOR RBM22"/>
    <property type="match status" value="1"/>
</dbReference>
<evidence type="ECO:0000256" key="6">
    <source>
        <dbReference type="ARBA" id="ARBA00022664"/>
    </source>
</evidence>
<evidence type="ECO:0000256" key="17">
    <source>
        <dbReference type="SAM" id="MobiDB-lite"/>
    </source>
</evidence>
<evidence type="ECO:0000256" key="12">
    <source>
        <dbReference type="ARBA" id="ARBA00023187"/>
    </source>
</evidence>
<evidence type="ECO:0000256" key="14">
    <source>
        <dbReference type="ARBA" id="ARBA00030793"/>
    </source>
</evidence>
<sequence>MTKERFGKECKICNRPFTVFRWCPGAKMRFKKTEVCQTCCKMKNICQTCLLDLEYGLPVQVRDAALNVKDDMPRSEVNRDYFIQNMEQELANTDGTTAGGAVGKAQSSSDLLLKLARTTPYYKRNRPHICSFWVKGECRRGEECPYRHEKPTDPEDPLADQNIRDRYYGVNDPVAEKLLRRAAAMPQLEPPDDKSITTLYVGNLGENTTEEMLRDEFYQYGELRMVTVVAKQGCGFVTYTSREAAELAAESTFNKLIIQGRRLTIKWGKSQAKVGTSDETEEGPALEPVPGLPGALPPPPQAANFFNLPPPPPPAAITGYRLPPPFMIPPHVRPPLRPPPGFRPPGLPAPPPPPPVAAGASGAVPPPARMAIHYPSQDPQRLGAPDFGICREFSVRCAGKTERMLESRFSWSLKRGLHLAPASLAKGKRPVFRADYMGKKLGKFLGNSSKKRKVSFTPTSGSMAPTSMKSSLWSEPSRDAQGSRRVQILNSLFLEHISDVLATGELSAGLRGTGFEITQVKVSPTFDGVNVYWIAPLSEREPLSRTLQDCGFALRRRLMEFHVLGRVPPIHFIRDADYERQAKLEELFRIADYGRPETHGSSHGSSHESSHESSHLFEQDEVALEAFDMPKMRNDLFGLDHAHIMAQVRCGKEKTSRAQSQRQGSLPPAEDAETSSSQLGRPAPPALRPETAHSTNLQRMTQFLEAQKRRWRPPSKDEVAHESVVEFHRDRAGFDRQQDLDDDDDDDDEEEPDYLED</sequence>
<dbReference type="GO" id="GO:0008380">
    <property type="term" value="P:RNA splicing"/>
    <property type="evidence" value="ECO:0007669"/>
    <property type="project" value="UniProtKB-KW"/>
</dbReference>
<keyword evidence="11 15" id="KW-0694">RNA-binding</keyword>
<name>A0A7R9AG68_9CRUS</name>
<organism evidence="20">
    <name type="scientific">Darwinula stevensoni</name>
    <dbReference type="NCBI Taxonomy" id="69355"/>
    <lineage>
        <taxon>Eukaryota</taxon>
        <taxon>Metazoa</taxon>
        <taxon>Ecdysozoa</taxon>
        <taxon>Arthropoda</taxon>
        <taxon>Crustacea</taxon>
        <taxon>Oligostraca</taxon>
        <taxon>Ostracoda</taxon>
        <taxon>Podocopa</taxon>
        <taxon>Podocopida</taxon>
        <taxon>Darwinulocopina</taxon>
        <taxon>Darwinuloidea</taxon>
        <taxon>Darwinulidae</taxon>
        <taxon>Darwinula</taxon>
    </lineage>
</organism>
<dbReference type="Gene3D" id="3.30.70.330">
    <property type="match status" value="1"/>
</dbReference>
<keyword evidence="12" id="KW-0508">mRNA splicing</keyword>
<dbReference type="SMART" id="SM00360">
    <property type="entry name" value="RRM"/>
    <property type="match status" value="1"/>
</dbReference>
<dbReference type="Pfam" id="PF02033">
    <property type="entry name" value="RBFA"/>
    <property type="match status" value="1"/>
</dbReference>
<evidence type="ECO:0000256" key="1">
    <source>
        <dbReference type="ARBA" id="ARBA00004123"/>
    </source>
</evidence>
<dbReference type="InterPro" id="IPR000504">
    <property type="entry name" value="RRM_dom"/>
</dbReference>
<dbReference type="InterPro" id="IPR036855">
    <property type="entry name" value="Znf_CCCH_sf"/>
</dbReference>
<dbReference type="FunFam" id="4.10.1000.10:FF:000006">
    <property type="entry name" value="Putative pre-mrna-splicing factor rbm22"/>
    <property type="match status" value="1"/>
</dbReference>
<dbReference type="SMART" id="SM00356">
    <property type="entry name" value="ZnF_C3H1"/>
    <property type="match status" value="1"/>
</dbReference>
<dbReference type="EMBL" id="CAJPEV010006210">
    <property type="protein sequence ID" value="CAG0903946.1"/>
    <property type="molecule type" value="Genomic_DNA"/>
</dbReference>
<dbReference type="Gene3D" id="4.10.1000.10">
    <property type="entry name" value="Zinc finger, CCCH-type"/>
    <property type="match status" value="1"/>
</dbReference>
<feature type="compositionally biased region" description="Pro residues" evidence="17">
    <location>
        <begin position="331"/>
        <end position="356"/>
    </location>
</feature>
<protein>
    <recommendedName>
        <fullName evidence="4">Pre-mRNA-splicing factor RBM22</fullName>
    </recommendedName>
    <alternativeName>
        <fullName evidence="14">RNA-binding motif protein 22</fullName>
    </alternativeName>
</protein>
<dbReference type="PROSITE" id="PS50102">
    <property type="entry name" value="RRM"/>
    <property type="match status" value="1"/>
</dbReference>
<dbReference type="PROSITE" id="PS50103">
    <property type="entry name" value="ZF_C3H1"/>
    <property type="match status" value="1"/>
</dbReference>
<evidence type="ECO:0000256" key="13">
    <source>
        <dbReference type="ARBA" id="ARBA00023242"/>
    </source>
</evidence>
<keyword evidence="8" id="KW-0747">Spliceosome</keyword>
<evidence type="ECO:0000256" key="15">
    <source>
        <dbReference type="PROSITE-ProRule" id="PRU00176"/>
    </source>
</evidence>
<feature type="region of interest" description="Disordered" evidence="17">
    <location>
        <begin position="451"/>
        <end position="478"/>
    </location>
</feature>
<evidence type="ECO:0000256" key="2">
    <source>
        <dbReference type="ARBA" id="ARBA00004496"/>
    </source>
</evidence>
<feature type="compositionally biased region" description="Basic and acidic residues" evidence="17">
    <location>
        <begin position="714"/>
        <end position="739"/>
    </location>
</feature>
<dbReference type="EMBL" id="LR905727">
    <property type="protein sequence ID" value="CAD7253616.1"/>
    <property type="molecule type" value="Genomic_DNA"/>
</dbReference>
<dbReference type="CDD" id="cd12224">
    <property type="entry name" value="RRM_RBM22"/>
    <property type="match status" value="1"/>
</dbReference>
<keyword evidence="9 16" id="KW-0863">Zinc-finger</keyword>
<gene>
    <name evidence="20" type="ORF">DSTB1V02_LOCUS13364</name>
</gene>
<comment type="subcellular location">
    <subcellularLocation>
        <location evidence="2">Cytoplasm</location>
    </subcellularLocation>
    <subcellularLocation>
        <location evidence="1">Nucleus</location>
    </subcellularLocation>
</comment>
<dbReference type="GO" id="GO:0008270">
    <property type="term" value="F:zinc ion binding"/>
    <property type="evidence" value="ECO:0007669"/>
    <property type="project" value="UniProtKB-KW"/>
</dbReference>
<proteinExistence type="inferred from homology"/>
<dbReference type="FunFam" id="3.30.70.330:FF:000476">
    <property type="entry name" value="Zinc finger CCCH domain-containing protein 4"/>
    <property type="match status" value="1"/>
</dbReference>
<feature type="zinc finger region" description="C3H1-type" evidence="16">
    <location>
        <begin position="124"/>
        <end position="151"/>
    </location>
</feature>
<feature type="compositionally biased region" description="Polar residues" evidence="17">
    <location>
        <begin position="456"/>
        <end position="474"/>
    </location>
</feature>
<dbReference type="GO" id="GO:0071007">
    <property type="term" value="C:U2-type catalytic step 2 spliceosome"/>
    <property type="evidence" value="ECO:0007669"/>
    <property type="project" value="TreeGrafter"/>
</dbReference>
<evidence type="ECO:0000313" key="21">
    <source>
        <dbReference type="Proteomes" id="UP000677054"/>
    </source>
</evidence>
<dbReference type="GO" id="GO:0006397">
    <property type="term" value="P:mRNA processing"/>
    <property type="evidence" value="ECO:0007669"/>
    <property type="project" value="UniProtKB-KW"/>
</dbReference>
<dbReference type="GO" id="GO:0071006">
    <property type="term" value="C:U2-type catalytic step 1 spliceosome"/>
    <property type="evidence" value="ECO:0007669"/>
    <property type="project" value="TreeGrafter"/>
</dbReference>
<dbReference type="SUPFAM" id="SSF54928">
    <property type="entry name" value="RNA-binding domain, RBD"/>
    <property type="match status" value="1"/>
</dbReference>
<dbReference type="Pfam" id="PF21369">
    <property type="entry name" value="STL11_N"/>
    <property type="match status" value="1"/>
</dbReference>
<feature type="domain" description="C3H1-type" evidence="19">
    <location>
        <begin position="124"/>
        <end position="151"/>
    </location>
</feature>
<evidence type="ECO:0000256" key="8">
    <source>
        <dbReference type="ARBA" id="ARBA00022728"/>
    </source>
</evidence>
<dbReference type="SUPFAM" id="SSF90229">
    <property type="entry name" value="CCCH zinc finger"/>
    <property type="match status" value="1"/>
</dbReference>
<evidence type="ECO:0000259" key="19">
    <source>
        <dbReference type="PROSITE" id="PS50103"/>
    </source>
</evidence>
<dbReference type="InterPro" id="IPR035979">
    <property type="entry name" value="RBD_domain_sf"/>
</dbReference>
<dbReference type="Pfam" id="PF25584">
    <property type="entry name" value="zf-CCCH_RBM22"/>
    <property type="match status" value="1"/>
</dbReference>
<dbReference type="SUPFAM" id="SSF89919">
    <property type="entry name" value="Ribosome-binding factor A, RbfA"/>
    <property type="match status" value="1"/>
</dbReference>
<dbReference type="InterPro" id="IPR039171">
    <property type="entry name" value="Cwc2/Slt11"/>
</dbReference>
<evidence type="ECO:0000256" key="5">
    <source>
        <dbReference type="ARBA" id="ARBA00022490"/>
    </source>
</evidence>
<keyword evidence="10 16" id="KW-0862">Zinc</keyword>
<dbReference type="GO" id="GO:0006364">
    <property type="term" value="P:rRNA processing"/>
    <property type="evidence" value="ECO:0007669"/>
    <property type="project" value="InterPro"/>
</dbReference>
<comment type="similarity">
    <text evidence="3">Belongs to the SLT11 family.</text>
</comment>
<keyword evidence="5" id="KW-0963">Cytoplasm</keyword>
<keyword evidence="21" id="KW-1185">Reference proteome</keyword>
<feature type="compositionally biased region" description="Low complexity" evidence="17">
    <location>
        <begin position="285"/>
        <end position="294"/>
    </location>
</feature>
<dbReference type="Gene3D" id="3.30.300.20">
    <property type="match status" value="1"/>
</dbReference>
<dbReference type="InterPro" id="IPR048995">
    <property type="entry name" value="STL11/RBM22-like_N"/>
</dbReference>
<keyword evidence="13" id="KW-0539">Nucleus</keyword>
<reference evidence="20" key="1">
    <citation type="submission" date="2020-11" db="EMBL/GenBank/DDBJ databases">
        <authorList>
            <person name="Tran Van P."/>
        </authorList>
    </citation>
    <scope>NUCLEOTIDE SEQUENCE</scope>
</reference>
<dbReference type="PANTHER" id="PTHR14089:SF6">
    <property type="entry name" value="PRE-MRNA-SPLICING FACTOR RBM22"/>
    <property type="match status" value="1"/>
</dbReference>
<feature type="region of interest" description="Disordered" evidence="17">
    <location>
        <begin position="595"/>
        <end position="617"/>
    </location>
</feature>
<feature type="compositionally biased region" description="Acidic residues" evidence="17">
    <location>
        <begin position="740"/>
        <end position="757"/>
    </location>
</feature>
<dbReference type="OrthoDB" id="10259600at2759"/>
<evidence type="ECO:0000256" key="4">
    <source>
        <dbReference type="ARBA" id="ARBA00020031"/>
    </source>
</evidence>
<evidence type="ECO:0000256" key="11">
    <source>
        <dbReference type="ARBA" id="ARBA00022884"/>
    </source>
</evidence>
<evidence type="ECO:0000256" key="3">
    <source>
        <dbReference type="ARBA" id="ARBA00007781"/>
    </source>
</evidence>
<dbReference type="InterPro" id="IPR057674">
    <property type="entry name" value="Znf-CCCH_RBM22"/>
</dbReference>
<feature type="region of interest" description="Disordered" evidence="17">
    <location>
        <begin position="273"/>
        <end position="310"/>
    </location>
</feature>
<evidence type="ECO:0000256" key="10">
    <source>
        <dbReference type="ARBA" id="ARBA00022833"/>
    </source>
</evidence>
<dbReference type="GO" id="GO:0036002">
    <property type="term" value="F:pre-mRNA binding"/>
    <property type="evidence" value="ECO:0007669"/>
    <property type="project" value="TreeGrafter"/>
</dbReference>
<dbReference type="InterPro" id="IPR012677">
    <property type="entry name" value="Nucleotide-bd_a/b_plait_sf"/>
</dbReference>